<feature type="region of interest" description="Disordered" evidence="1">
    <location>
        <begin position="222"/>
        <end position="247"/>
    </location>
</feature>
<name>A0A4Z0A2K6_9AGAM</name>
<reference evidence="2 3" key="1">
    <citation type="submission" date="2019-02" db="EMBL/GenBank/DDBJ databases">
        <title>Genome sequencing of the rare red list fungi Hericium alpestre (H. flagellum).</title>
        <authorList>
            <person name="Buettner E."/>
            <person name="Kellner H."/>
        </authorList>
    </citation>
    <scope>NUCLEOTIDE SEQUENCE [LARGE SCALE GENOMIC DNA]</scope>
    <source>
        <strain evidence="2 3">DSM 108284</strain>
    </source>
</reference>
<dbReference type="InterPro" id="IPR036322">
    <property type="entry name" value="WD40_repeat_dom_sf"/>
</dbReference>
<evidence type="ECO:0000313" key="2">
    <source>
        <dbReference type="EMBL" id="TFY81282.1"/>
    </source>
</evidence>
<dbReference type="SUPFAM" id="SSF50978">
    <property type="entry name" value="WD40 repeat-like"/>
    <property type="match status" value="1"/>
</dbReference>
<gene>
    <name evidence="2" type="ORF">EWM64_g2740</name>
</gene>
<comment type="caution">
    <text evidence="2">The sequence shown here is derived from an EMBL/GenBank/DDBJ whole genome shotgun (WGS) entry which is preliminary data.</text>
</comment>
<proteinExistence type="predicted"/>
<dbReference type="STRING" id="135208.A0A4Z0A2K6"/>
<dbReference type="Gene3D" id="2.130.10.10">
    <property type="entry name" value="YVTN repeat-like/Quinoprotein amine dehydrogenase"/>
    <property type="match status" value="1"/>
</dbReference>
<dbReference type="SMART" id="SM00320">
    <property type="entry name" value="WD40"/>
    <property type="match status" value="2"/>
</dbReference>
<dbReference type="Proteomes" id="UP000298061">
    <property type="component" value="Unassembled WGS sequence"/>
</dbReference>
<dbReference type="InterPro" id="IPR001680">
    <property type="entry name" value="WD40_rpt"/>
</dbReference>
<accession>A0A4Z0A2K6</accession>
<evidence type="ECO:0000313" key="3">
    <source>
        <dbReference type="Proteomes" id="UP000298061"/>
    </source>
</evidence>
<dbReference type="EMBL" id="SFCI01000230">
    <property type="protein sequence ID" value="TFY81282.1"/>
    <property type="molecule type" value="Genomic_DNA"/>
</dbReference>
<keyword evidence="3" id="KW-1185">Reference proteome</keyword>
<dbReference type="InterPro" id="IPR015943">
    <property type="entry name" value="WD40/YVTN_repeat-like_dom_sf"/>
</dbReference>
<evidence type="ECO:0000256" key="1">
    <source>
        <dbReference type="SAM" id="MobiDB-lite"/>
    </source>
</evidence>
<sequence>MRTGKTGLAVWDIASLPTHGPKGTNIVGRKMSERELNTSRSWEEEDIEFSSGALPTQRLQAAALSNIGLWKDHPSDPHSVLVKYAGRFSPSLVNMETQQLVTHYIGHGGFAMSLATSKEDPNCFVTGAKDGCVRLYDVRLPTPVLAIDHGEDVICSVLYEHVDGHPFVMLGGSRSEQIKVWDIRGPTPLYELSTGNNQCSYMAPSGYHYGYRPARFTFWEKDDSGDSTEKDDEEEGEEPDELGRCWPDRAPHTEAAFGYPLDSGEHRIYRYKFKHDADVKVLPPYGDASCNESDDLGGFGGIGDLGGLNLAALSGLGGGQDGECVVC</sequence>
<dbReference type="AlphaFoldDB" id="A0A4Z0A2K6"/>
<feature type="compositionally biased region" description="Acidic residues" evidence="1">
    <location>
        <begin position="229"/>
        <end position="240"/>
    </location>
</feature>
<protein>
    <submittedName>
        <fullName evidence="2">Uncharacterized protein</fullName>
    </submittedName>
</protein>
<organism evidence="2 3">
    <name type="scientific">Hericium alpestre</name>
    <dbReference type="NCBI Taxonomy" id="135208"/>
    <lineage>
        <taxon>Eukaryota</taxon>
        <taxon>Fungi</taxon>
        <taxon>Dikarya</taxon>
        <taxon>Basidiomycota</taxon>
        <taxon>Agaricomycotina</taxon>
        <taxon>Agaricomycetes</taxon>
        <taxon>Russulales</taxon>
        <taxon>Hericiaceae</taxon>
        <taxon>Hericium</taxon>
    </lineage>
</organism>
<dbReference type="OrthoDB" id="548949at2759"/>